<dbReference type="PROSITE" id="PS50262">
    <property type="entry name" value="G_PROTEIN_RECEP_F1_2"/>
    <property type="match status" value="1"/>
</dbReference>
<dbReference type="CDD" id="cd14978">
    <property type="entry name" value="7tmA_FMRFamide_R-like"/>
    <property type="match status" value="1"/>
</dbReference>
<evidence type="ECO:0000313" key="9">
    <source>
        <dbReference type="Proteomes" id="UP000593567"/>
    </source>
</evidence>
<feature type="domain" description="G-protein coupled receptors family 1 profile" evidence="7">
    <location>
        <begin position="41"/>
        <end position="317"/>
    </location>
</feature>
<feature type="transmembrane region" description="Helical" evidence="6">
    <location>
        <begin position="257"/>
        <end position="276"/>
    </location>
</feature>
<accession>A0A7J7KPP9</accession>
<dbReference type="InterPro" id="IPR000276">
    <property type="entry name" value="GPCR_Rhodpsn"/>
</dbReference>
<feature type="transmembrane region" description="Helical" evidence="6">
    <location>
        <begin position="59"/>
        <end position="81"/>
    </location>
</feature>
<dbReference type="InterPro" id="IPR052954">
    <property type="entry name" value="GPCR-Ligand_Int"/>
</dbReference>
<evidence type="ECO:0000256" key="6">
    <source>
        <dbReference type="SAM" id="Phobius"/>
    </source>
</evidence>
<feature type="transmembrane region" description="Helical" evidence="6">
    <location>
        <begin position="212"/>
        <end position="233"/>
    </location>
</feature>
<evidence type="ECO:0000256" key="2">
    <source>
        <dbReference type="ARBA" id="ARBA00022692"/>
    </source>
</evidence>
<dbReference type="OrthoDB" id="10033446at2759"/>
<name>A0A7J7KPP9_BUGNE</name>
<keyword evidence="2 6" id="KW-0812">Transmembrane</keyword>
<feature type="transmembrane region" description="Helical" evidence="6">
    <location>
        <begin position="157"/>
        <end position="176"/>
    </location>
</feature>
<keyword evidence="4 6" id="KW-0472">Membrane</keyword>
<dbReference type="PANTHER" id="PTHR46641:SF2">
    <property type="entry name" value="FMRFAMIDE RECEPTOR"/>
    <property type="match status" value="1"/>
</dbReference>
<protein>
    <submittedName>
        <fullName evidence="8">GPRNNA1</fullName>
    </submittedName>
</protein>
<sequence length="435" mass="49084">MNEYKKNFTRNDSETVSTAREVYYILNGHIAPTICAIGILGNIINMIIFGRFLRAARSAIYSCLFVISLADFFSVVVYLVYSITCIHTSAGPLLSQRDIPIDLAGTFSHFTFFIWTIPINVFMAISNWCTVMLMAVRFIAVYFPLKASEWCSPSRTKKVLCCICLLAILCAIPECYTREVIYVKHIGVAIKFTDLQHNTAFRNAYYLVYYEVINWLIPFFVNLILSGLLINTLRRSNSLFRSDSHVTPQRQRDQRKVSIMLLVVVFFFIICSSPSLVWRSLENAAQMTNIDLGSWILLRGISDIMLIINCSGNIVLYLFTNENYRKNIKEIACCKFSRRATYNSSSVTTNIGNQTSNRGSSRYQACSINTNGIQQPTTSTTYQKDLHTVITSCGKSNTPGLLSPALPLLPRETVVETSTSVDDNDSEPNVSPEFL</sequence>
<evidence type="ECO:0000256" key="3">
    <source>
        <dbReference type="ARBA" id="ARBA00022989"/>
    </source>
</evidence>
<reference evidence="8" key="1">
    <citation type="submission" date="2020-06" db="EMBL/GenBank/DDBJ databases">
        <title>Draft genome of Bugula neritina, a colonial animal packing powerful symbionts and potential medicines.</title>
        <authorList>
            <person name="Rayko M."/>
        </authorList>
    </citation>
    <scope>NUCLEOTIDE SEQUENCE [LARGE SCALE GENOMIC DNA]</scope>
    <source>
        <strain evidence="8">Kwan_BN1</strain>
    </source>
</reference>
<comment type="caution">
    <text evidence="8">The sequence shown here is derived from an EMBL/GenBank/DDBJ whole genome shotgun (WGS) entry which is preliminary data.</text>
</comment>
<dbReference type="Gene3D" id="1.20.1070.10">
    <property type="entry name" value="Rhodopsin 7-helix transmembrane proteins"/>
    <property type="match status" value="1"/>
</dbReference>
<dbReference type="GO" id="GO:0016020">
    <property type="term" value="C:membrane"/>
    <property type="evidence" value="ECO:0007669"/>
    <property type="project" value="UniProtKB-SubCell"/>
</dbReference>
<feature type="transmembrane region" description="Helical" evidence="6">
    <location>
        <begin position="30"/>
        <end position="53"/>
    </location>
</feature>
<evidence type="ECO:0000256" key="1">
    <source>
        <dbReference type="ARBA" id="ARBA00004370"/>
    </source>
</evidence>
<proteinExistence type="predicted"/>
<feature type="region of interest" description="Disordered" evidence="5">
    <location>
        <begin position="415"/>
        <end position="435"/>
    </location>
</feature>
<evidence type="ECO:0000256" key="5">
    <source>
        <dbReference type="SAM" id="MobiDB-lite"/>
    </source>
</evidence>
<feature type="transmembrane region" description="Helical" evidence="6">
    <location>
        <begin position="125"/>
        <end position="145"/>
    </location>
</feature>
<feature type="transmembrane region" description="Helical" evidence="6">
    <location>
        <begin position="296"/>
        <end position="319"/>
    </location>
</feature>
<dbReference type="EMBL" id="VXIV02000183">
    <property type="protein sequence ID" value="KAF6040085.1"/>
    <property type="molecule type" value="Genomic_DNA"/>
</dbReference>
<gene>
    <name evidence="8" type="ORF">EB796_001608</name>
</gene>
<dbReference type="GO" id="GO:0004930">
    <property type="term" value="F:G protein-coupled receptor activity"/>
    <property type="evidence" value="ECO:0007669"/>
    <property type="project" value="InterPro"/>
</dbReference>
<evidence type="ECO:0000259" key="7">
    <source>
        <dbReference type="PROSITE" id="PS50262"/>
    </source>
</evidence>
<dbReference type="PANTHER" id="PTHR46641">
    <property type="entry name" value="FMRFAMIDE RECEPTOR-RELATED"/>
    <property type="match status" value="1"/>
</dbReference>
<dbReference type="AlphaFoldDB" id="A0A7J7KPP9"/>
<evidence type="ECO:0000313" key="8">
    <source>
        <dbReference type="EMBL" id="KAF6040085.1"/>
    </source>
</evidence>
<dbReference type="SUPFAM" id="SSF81321">
    <property type="entry name" value="Family A G protein-coupled receptor-like"/>
    <property type="match status" value="1"/>
</dbReference>
<dbReference type="InterPro" id="IPR017452">
    <property type="entry name" value="GPCR_Rhodpsn_7TM"/>
</dbReference>
<organism evidence="8 9">
    <name type="scientific">Bugula neritina</name>
    <name type="common">Brown bryozoan</name>
    <name type="synonym">Sertularia neritina</name>
    <dbReference type="NCBI Taxonomy" id="10212"/>
    <lineage>
        <taxon>Eukaryota</taxon>
        <taxon>Metazoa</taxon>
        <taxon>Spiralia</taxon>
        <taxon>Lophotrochozoa</taxon>
        <taxon>Bryozoa</taxon>
        <taxon>Gymnolaemata</taxon>
        <taxon>Cheilostomatida</taxon>
        <taxon>Flustrina</taxon>
        <taxon>Buguloidea</taxon>
        <taxon>Bugulidae</taxon>
        <taxon>Bugula</taxon>
    </lineage>
</organism>
<comment type="subcellular location">
    <subcellularLocation>
        <location evidence="1">Membrane</location>
    </subcellularLocation>
</comment>
<evidence type="ECO:0000256" key="4">
    <source>
        <dbReference type="ARBA" id="ARBA00023136"/>
    </source>
</evidence>
<dbReference type="Proteomes" id="UP000593567">
    <property type="component" value="Unassembled WGS sequence"/>
</dbReference>
<dbReference type="Pfam" id="PF00001">
    <property type="entry name" value="7tm_1"/>
    <property type="match status" value="1"/>
</dbReference>
<keyword evidence="9" id="KW-1185">Reference proteome</keyword>
<keyword evidence="3 6" id="KW-1133">Transmembrane helix</keyword>